<keyword evidence="2" id="KW-0963">Cytoplasm</keyword>
<dbReference type="GO" id="GO:0006954">
    <property type="term" value="P:inflammatory response"/>
    <property type="evidence" value="ECO:0007669"/>
    <property type="project" value="UniProtKB-KW"/>
</dbReference>
<evidence type="ECO:0000256" key="3">
    <source>
        <dbReference type="ARBA" id="ARBA00022588"/>
    </source>
</evidence>
<gene>
    <name evidence="7" type="ORF">R3I93_007596</name>
</gene>
<dbReference type="GO" id="GO:0045087">
    <property type="term" value="P:innate immune response"/>
    <property type="evidence" value="ECO:0007669"/>
    <property type="project" value="UniProtKB-KW"/>
</dbReference>
<organism evidence="7 8">
    <name type="scientific">Phoxinus phoxinus</name>
    <name type="common">Eurasian minnow</name>
    <dbReference type="NCBI Taxonomy" id="58324"/>
    <lineage>
        <taxon>Eukaryota</taxon>
        <taxon>Metazoa</taxon>
        <taxon>Chordata</taxon>
        <taxon>Craniata</taxon>
        <taxon>Vertebrata</taxon>
        <taxon>Euteleostomi</taxon>
        <taxon>Actinopterygii</taxon>
        <taxon>Neopterygii</taxon>
        <taxon>Teleostei</taxon>
        <taxon>Ostariophysi</taxon>
        <taxon>Cypriniformes</taxon>
        <taxon>Leuciscidae</taxon>
        <taxon>Phoxininae</taxon>
        <taxon>Phoxinus</taxon>
    </lineage>
</organism>
<keyword evidence="3" id="KW-0399">Innate immunity</keyword>
<sequence>MSESNLDGEPQERRKEAKFVDDNFAKLIERVTSVMPIADELRSKDMLHGEKYDEIKAEKTNQEKMRKLFESLDCGGDTVKKAFYYLLEKHQPQLFKDLGDVSRKRNLGGDHASPVPCKTTGQVMRNEEDRPNLNNACTSAQIQAPTYNNNMYNIVNERGPRCNIF</sequence>
<dbReference type="GO" id="GO:0042981">
    <property type="term" value="P:regulation of apoptotic process"/>
    <property type="evidence" value="ECO:0007669"/>
    <property type="project" value="InterPro"/>
</dbReference>
<proteinExistence type="predicted"/>
<keyword evidence="5" id="KW-0395">Inflammatory response</keyword>
<evidence type="ECO:0000256" key="5">
    <source>
        <dbReference type="ARBA" id="ARBA00023198"/>
    </source>
</evidence>
<dbReference type="PANTHER" id="PTHR46985">
    <property type="entry name" value="NACHT, LRR AND PYD DOMAINS-CONTAINING PROTEIN 1"/>
    <property type="match status" value="1"/>
</dbReference>
<name>A0AAN9HAZ3_9TELE</name>
<dbReference type="FunFam" id="1.10.533.10:FF:000013">
    <property type="entry name" value="Apoptosis-associated speck-like protein containing a CARD"/>
    <property type="match status" value="1"/>
</dbReference>
<reference evidence="7 8" key="1">
    <citation type="submission" date="2024-02" db="EMBL/GenBank/DDBJ databases">
        <title>Chromosome-level genome assembly of the Eurasian Minnow (Phoxinus phoxinus).</title>
        <authorList>
            <person name="Oriowo T.O."/>
            <person name="Martin S."/>
            <person name="Stange M."/>
            <person name="Chrysostomakis Y."/>
            <person name="Brown T."/>
            <person name="Winkler S."/>
            <person name="Kukowka S."/>
            <person name="Myers E.W."/>
            <person name="Bohne A."/>
        </authorList>
    </citation>
    <scope>NUCLEOTIDE SEQUENCE [LARGE SCALE GENOMIC DNA]</scope>
    <source>
        <strain evidence="7">ZFMK-TIS-60720</strain>
        <tissue evidence="7">Whole Organism</tissue>
    </source>
</reference>
<dbReference type="InterPro" id="IPR001315">
    <property type="entry name" value="CARD"/>
</dbReference>
<dbReference type="CDD" id="cd08330">
    <property type="entry name" value="CARD_ASC_NALP1"/>
    <property type="match status" value="1"/>
</dbReference>
<protein>
    <recommendedName>
        <fullName evidence="6">CARD domain-containing protein</fullName>
    </recommendedName>
</protein>
<evidence type="ECO:0000313" key="8">
    <source>
        <dbReference type="Proteomes" id="UP001364617"/>
    </source>
</evidence>
<dbReference type="InterPro" id="IPR051249">
    <property type="entry name" value="NLRP_Inflammasome"/>
</dbReference>
<evidence type="ECO:0000256" key="2">
    <source>
        <dbReference type="ARBA" id="ARBA00022490"/>
    </source>
</evidence>
<dbReference type="PROSITE" id="PS50209">
    <property type="entry name" value="CARD"/>
    <property type="match status" value="1"/>
</dbReference>
<evidence type="ECO:0000313" key="7">
    <source>
        <dbReference type="EMBL" id="KAK7163588.1"/>
    </source>
</evidence>
<dbReference type="SUPFAM" id="SSF47986">
    <property type="entry name" value="DEATH domain"/>
    <property type="match status" value="1"/>
</dbReference>
<dbReference type="InterPro" id="IPR033516">
    <property type="entry name" value="CARD8/ASC/NALP1_CARD"/>
</dbReference>
<evidence type="ECO:0000259" key="6">
    <source>
        <dbReference type="PROSITE" id="PS50209"/>
    </source>
</evidence>
<dbReference type="PANTHER" id="PTHR46985:SF2">
    <property type="entry name" value="APOPTOSIS-ASSOCIATED SPECK-LIKE PROTEIN CONTAINING A CARD"/>
    <property type="match status" value="1"/>
</dbReference>
<comment type="caution">
    <text evidence="7">The sequence shown here is derived from an EMBL/GenBank/DDBJ whole genome shotgun (WGS) entry which is preliminary data.</text>
</comment>
<keyword evidence="8" id="KW-1185">Reference proteome</keyword>
<dbReference type="Pfam" id="PF00619">
    <property type="entry name" value="CARD"/>
    <property type="match status" value="1"/>
</dbReference>
<accession>A0AAN9HAZ3</accession>
<evidence type="ECO:0000256" key="1">
    <source>
        <dbReference type="ARBA" id="ARBA00004514"/>
    </source>
</evidence>
<comment type="subcellular location">
    <subcellularLocation>
        <location evidence="1">Cytoplasm</location>
        <location evidence="1">Cytosol</location>
    </subcellularLocation>
</comment>
<keyword evidence="4" id="KW-0391">Immunity</keyword>
<evidence type="ECO:0000256" key="4">
    <source>
        <dbReference type="ARBA" id="ARBA00022859"/>
    </source>
</evidence>
<dbReference type="GO" id="GO:0005829">
    <property type="term" value="C:cytosol"/>
    <property type="evidence" value="ECO:0007669"/>
    <property type="project" value="UniProtKB-SubCell"/>
</dbReference>
<dbReference type="Proteomes" id="UP001364617">
    <property type="component" value="Unassembled WGS sequence"/>
</dbReference>
<dbReference type="Gene3D" id="1.10.533.10">
    <property type="entry name" value="Death Domain, Fas"/>
    <property type="match status" value="1"/>
</dbReference>
<dbReference type="EMBL" id="JAYKXH010000007">
    <property type="protein sequence ID" value="KAK7163588.1"/>
    <property type="molecule type" value="Genomic_DNA"/>
</dbReference>
<feature type="domain" description="CARD" evidence="6">
    <location>
        <begin position="12"/>
        <end position="102"/>
    </location>
</feature>
<dbReference type="InterPro" id="IPR011029">
    <property type="entry name" value="DEATH-like_dom_sf"/>
</dbReference>
<dbReference type="AlphaFoldDB" id="A0AAN9HAZ3"/>